<evidence type="ECO:0000256" key="1">
    <source>
        <dbReference type="SAM" id="Phobius"/>
    </source>
</evidence>
<dbReference type="NCBIfam" id="TIGR01300">
    <property type="entry name" value="CPA3_mnhG_phaG"/>
    <property type="match status" value="1"/>
</dbReference>
<dbReference type="GO" id="GO:0015385">
    <property type="term" value="F:sodium:proton antiporter activity"/>
    <property type="evidence" value="ECO:0007669"/>
    <property type="project" value="TreeGrafter"/>
</dbReference>
<dbReference type="PANTHER" id="PTHR34703:SF1">
    <property type="entry name" value="ANTIPORTER SUBUNIT MNHG2-RELATED"/>
    <property type="match status" value="1"/>
</dbReference>
<accession>A0A382KJE6</accession>
<gene>
    <name evidence="2" type="ORF">METZ01_LOCUS277918</name>
</gene>
<feature type="transmembrane region" description="Helical" evidence="1">
    <location>
        <begin position="47"/>
        <end position="75"/>
    </location>
</feature>
<organism evidence="2">
    <name type="scientific">marine metagenome</name>
    <dbReference type="NCBI Taxonomy" id="408172"/>
    <lineage>
        <taxon>unclassified sequences</taxon>
        <taxon>metagenomes</taxon>
        <taxon>ecological metagenomes</taxon>
    </lineage>
</organism>
<dbReference type="Pfam" id="PF03334">
    <property type="entry name" value="PhaG_MnhG_YufB"/>
    <property type="match status" value="1"/>
</dbReference>
<dbReference type="EMBL" id="UINC01081327">
    <property type="protein sequence ID" value="SVC25064.1"/>
    <property type="molecule type" value="Genomic_DNA"/>
</dbReference>
<evidence type="ECO:0000313" key="2">
    <source>
        <dbReference type="EMBL" id="SVC25064.1"/>
    </source>
</evidence>
<proteinExistence type="predicted"/>
<protein>
    <recommendedName>
        <fullName evidence="3">Sodium:proton antiporter</fullName>
    </recommendedName>
</protein>
<evidence type="ECO:0008006" key="3">
    <source>
        <dbReference type="Google" id="ProtNLM"/>
    </source>
</evidence>
<reference evidence="2" key="1">
    <citation type="submission" date="2018-05" db="EMBL/GenBank/DDBJ databases">
        <authorList>
            <person name="Lanie J.A."/>
            <person name="Ng W.-L."/>
            <person name="Kazmierczak K.M."/>
            <person name="Andrzejewski T.M."/>
            <person name="Davidsen T.M."/>
            <person name="Wayne K.J."/>
            <person name="Tettelin H."/>
            <person name="Glass J.I."/>
            <person name="Rusch D."/>
            <person name="Podicherti R."/>
            <person name="Tsui H.-C.T."/>
            <person name="Winkler M.E."/>
        </authorList>
    </citation>
    <scope>NUCLEOTIDE SEQUENCE</scope>
</reference>
<dbReference type="PANTHER" id="PTHR34703">
    <property type="entry name" value="ANTIPORTER SUBUNIT MNHG2-RELATED"/>
    <property type="match status" value="1"/>
</dbReference>
<dbReference type="InterPro" id="IPR005133">
    <property type="entry name" value="PhaG_MnhG_YufB"/>
</dbReference>
<name>A0A382KJE6_9ZZZZ</name>
<keyword evidence="1" id="KW-1133">Transmembrane helix</keyword>
<dbReference type="AlphaFoldDB" id="A0A382KJE6"/>
<feature type="transmembrane region" description="Helical" evidence="1">
    <location>
        <begin position="6"/>
        <end position="26"/>
    </location>
</feature>
<sequence length="115" mass="12149">MTLDIVSWILLLAGSIFVLIGAVGIWRLPDFYTRLHSAGLTDTMGAGLVLLGLLLQAETFMVGIKLVIIGAFLLFTSPTTSHATARAALAAGLRIWQAPGIPKQARNDTDSDGAT</sequence>
<keyword evidence="1" id="KW-0472">Membrane</keyword>
<keyword evidence="1" id="KW-0812">Transmembrane</keyword>